<accession>A0ACB9QFB3</accession>
<dbReference type="EMBL" id="CM042885">
    <property type="protein sequence ID" value="KAI4365447.1"/>
    <property type="molecule type" value="Genomic_DNA"/>
</dbReference>
<protein>
    <submittedName>
        <fullName evidence="1">Uncharacterized protein</fullName>
    </submittedName>
</protein>
<reference evidence="2" key="1">
    <citation type="journal article" date="2023" name="Front. Plant Sci.">
        <title>Chromosomal-level genome assembly of Melastoma candidum provides insights into trichome evolution.</title>
        <authorList>
            <person name="Zhong Y."/>
            <person name="Wu W."/>
            <person name="Sun C."/>
            <person name="Zou P."/>
            <person name="Liu Y."/>
            <person name="Dai S."/>
            <person name="Zhou R."/>
        </authorList>
    </citation>
    <scope>NUCLEOTIDE SEQUENCE [LARGE SCALE GENOMIC DNA]</scope>
</reference>
<keyword evidence="2" id="KW-1185">Reference proteome</keyword>
<evidence type="ECO:0000313" key="1">
    <source>
        <dbReference type="EMBL" id="KAI4365447.1"/>
    </source>
</evidence>
<dbReference type="Proteomes" id="UP001057402">
    <property type="component" value="Chromosome 6"/>
</dbReference>
<evidence type="ECO:0000313" key="2">
    <source>
        <dbReference type="Proteomes" id="UP001057402"/>
    </source>
</evidence>
<gene>
    <name evidence="1" type="ORF">MLD38_021431</name>
</gene>
<organism evidence="1 2">
    <name type="scientific">Melastoma candidum</name>
    <dbReference type="NCBI Taxonomy" id="119954"/>
    <lineage>
        <taxon>Eukaryota</taxon>
        <taxon>Viridiplantae</taxon>
        <taxon>Streptophyta</taxon>
        <taxon>Embryophyta</taxon>
        <taxon>Tracheophyta</taxon>
        <taxon>Spermatophyta</taxon>
        <taxon>Magnoliopsida</taxon>
        <taxon>eudicotyledons</taxon>
        <taxon>Gunneridae</taxon>
        <taxon>Pentapetalae</taxon>
        <taxon>rosids</taxon>
        <taxon>malvids</taxon>
        <taxon>Myrtales</taxon>
        <taxon>Melastomataceae</taxon>
        <taxon>Melastomatoideae</taxon>
        <taxon>Melastomateae</taxon>
        <taxon>Melastoma</taxon>
    </lineage>
</organism>
<name>A0ACB9QFB3_9MYRT</name>
<proteinExistence type="predicted"/>
<sequence length="109" mass="12023">MVARRKLCDAFADALDYPGTSSKGEESTTTIAMNGITGSLEKGMYSPGGFVTKDARKQWGLPLRNITETNQSHLLLLRTDIHVIISIKSPLVSNLPWPPRSRHQCDKGK</sequence>
<comment type="caution">
    <text evidence="1">The sequence shown here is derived from an EMBL/GenBank/DDBJ whole genome shotgun (WGS) entry which is preliminary data.</text>
</comment>